<dbReference type="AlphaFoldDB" id="A0A6J6U6V4"/>
<dbReference type="PANTHER" id="PTHR34820:SF4">
    <property type="entry name" value="INNER MEMBRANE PROTEIN YEBZ"/>
    <property type="match status" value="1"/>
</dbReference>
<keyword evidence="4" id="KW-0186">Copper</keyword>
<dbReference type="InterPro" id="IPR014755">
    <property type="entry name" value="Cu-Rt/internalin_Ig-like"/>
</dbReference>
<evidence type="ECO:0000256" key="4">
    <source>
        <dbReference type="ARBA" id="ARBA00023008"/>
    </source>
</evidence>
<proteinExistence type="predicted"/>
<gene>
    <name evidence="7" type="ORF">UFOPK2842_00624</name>
    <name evidence="8" type="ORF">UFOPK4165_00576</name>
</gene>
<dbReference type="EMBL" id="CAFBPV010000042">
    <property type="protein sequence ID" value="CAB5030149.1"/>
    <property type="molecule type" value="Genomic_DNA"/>
</dbReference>
<reference evidence="7" key="1">
    <citation type="submission" date="2020-05" db="EMBL/GenBank/DDBJ databases">
        <authorList>
            <person name="Chiriac C."/>
            <person name="Salcher M."/>
            <person name="Ghai R."/>
            <person name="Kavagutti S V."/>
        </authorList>
    </citation>
    <scope>NUCLEOTIDE SEQUENCE</scope>
</reference>
<dbReference type="SUPFAM" id="SSF81296">
    <property type="entry name" value="E set domains"/>
    <property type="match status" value="1"/>
</dbReference>
<feature type="transmembrane region" description="Helical" evidence="5">
    <location>
        <begin position="140"/>
        <end position="161"/>
    </location>
</feature>
<keyword evidence="5" id="KW-1133">Transmembrane helix</keyword>
<dbReference type="Pfam" id="PF04234">
    <property type="entry name" value="CopC"/>
    <property type="match status" value="1"/>
</dbReference>
<dbReference type="EMBL" id="CAEZZI010000048">
    <property type="protein sequence ID" value="CAB4755296.1"/>
    <property type="molecule type" value="Genomic_DNA"/>
</dbReference>
<comment type="subcellular location">
    <subcellularLocation>
        <location evidence="1">Cell envelope</location>
    </subcellularLocation>
</comment>
<dbReference type="GO" id="GO:0005507">
    <property type="term" value="F:copper ion binding"/>
    <property type="evidence" value="ECO:0007669"/>
    <property type="project" value="InterPro"/>
</dbReference>
<sequence>MKKILILFLTLLISFVIPPAFAHSDLISSDPSAAVNIEQLPEQIELEFSEELLNLGSGNSVSIMSPSGEDIGMGETSTEGSKITRLLNTTSETGQFQVKYRVASADGHVLNGSYTFNLIEGIVPISENVETVDSESGSNLLVTLVKIIAGIAVVLLLGLLLRSRKRRITSTD</sequence>
<feature type="domain" description="CopC" evidence="6">
    <location>
        <begin position="23"/>
        <end position="117"/>
    </location>
</feature>
<name>A0A6J6U6V4_9ZZZZ</name>
<protein>
    <submittedName>
        <fullName evidence="7">Unannotated protein</fullName>
    </submittedName>
</protein>
<dbReference type="InterPro" id="IPR007348">
    <property type="entry name" value="CopC_dom"/>
</dbReference>
<dbReference type="Gene3D" id="2.60.40.1220">
    <property type="match status" value="1"/>
</dbReference>
<dbReference type="GO" id="GO:0006825">
    <property type="term" value="P:copper ion transport"/>
    <property type="evidence" value="ECO:0007669"/>
    <property type="project" value="InterPro"/>
</dbReference>
<dbReference type="InterPro" id="IPR032694">
    <property type="entry name" value="CopC/D"/>
</dbReference>
<dbReference type="PANTHER" id="PTHR34820">
    <property type="entry name" value="INNER MEMBRANE PROTEIN YEBZ"/>
    <property type="match status" value="1"/>
</dbReference>
<dbReference type="GO" id="GO:0005886">
    <property type="term" value="C:plasma membrane"/>
    <property type="evidence" value="ECO:0007669"/>
    <property type="project" value="TreeGrafter"/>
</dbReference>
<keyword evidence="5" id="KW-0472">Membrane</keyword>
<dbReference type="GO" id="GO:0030313">
    <property type="term" value="C:cell envelope"/>
    <property type="evidence" value="ECO:0007669"/>
    <property type="project" value="UniProtKB-SubCell"/>
</dbReference>
<keyword evidence="2" id="KW-0479">Metal-binding</keyword>
<keyword evidence="3" id="KW-0732">Signal</keyword>
<dbReference type="GO" id="GO:0042597">
    <property type="term" value="C:periplasmic space"/>
    <property type="evidence" value="ECO:0007669"/>
    <property type="project" value="InterPro"/>
</dbReference>
<accession>A0A6J6U6V4</accession>
<evidence type="ECO:0000259" key="6">
    <source>
        <dbReference type="Pfam" id="PF04234"/>
    </source>
</evidence>
<evidence type="ECO:0000256" key="2">
    <source>
        <dbReference type="ARBA" id="ARBA00022723"/>
    </source>
</evidence>
<dbReference type="GO" id="GO:0046688">
    <property type="term" value="P:response to copper ion"/>
    <property type="evidence" value="ECO:0007669"/>
    <property type="project" value="InterPro"/>
</dbReference>
<evidence type="ECO:0000256" key="3">
    <source>
        <dbReference type="ARBA" id="ARBA00022729"/>
    </source>
</evidence>
<evidence type="ECO:0000256" key="1">
    <source>
        <dbReference type="ARBA" id="ARBA00004196"/>
    </source>
</evidence>
<evidence type="ECO:0000313" key="7">
    <source>
        <dbReference type="EMBL" id="CAB4755296.1"/>
    </source>
</evidence>
<organism evidence="7">
    <name type="scientific">freshwater metagenome</name>
    <dbReference type="NCBI Taxonomy" id="449393"/>
    <lineage>
        <taxon>unclassified sequences</taxon>
        <taxon>metagenomes</taxon>
        <taxon>ecological metagenomes</taxon>
    </lineage>
</organism>
<dbReference type="InterPro" id="IPR014756">
    <property type="entry name" value="Ig_E-set"/>
</dbReference>
<evidence type="ECO:0000313" key="8">
    <source>
        <dbReference type="EMBL" id="CAB5030149.1"/>
    </source>
</evidence>
<evidence type="ECO:0000256" key="5">
    <source>
        <dbReference type="SAM" id="Phobius"/>
    </source>
</evidence>
<keyword evidence="5" id="KW-0812">Transmembrane</keyword>